<gene>
    <name evidence="2" type="ORF">XBFM1_1700001</name>
</gene>
<dbReference type="EMBL" id="CBSV010000080">
    <property type="protein sequence ID" value="CDH00531.1"/>
    <property type="molecule type" value="Genomic_DNA"/>
</dbReference>
<name>A0A077NSF3_XENBV</name>
<dbReference type="HOGENOM" id="CLU_146628_0_0_6"/>
<comment type="caution">
    <text evidence="2">The sequence shown here is derived from an EMBL/GenBank/DDBJ whole genome shotgun (WGS) entry which is preliminary data.</text>
</comment>
<dbReference type="AlphaFoldDB" id="A0A077NSF3"/>
<proteinExistence type="predicted"/>
<reference evidence="2" key="1">
    <citation type="submission" date="2013-07" db="EMBL/GenBank/DDBJ databases">
        <title>Sub-species coevolution in mutualistic symbiosis.</title>
        <authorList>
            <person name="Murfin K."/>
            <person name="Klassen J."/>
            <person name="Lee M."/>
            <person name="Forst S."/>
            <person name="Stock P."/>
            <person name="Goodrich-Blair H."/>
        </authorList>
    </citation>
    <scope>NUCLEOTIDE SEQUENCE [LARGE SCALE GENOMIC DNA]</scope>
    <source>
        <strain evidence="2">Feltiae Moldova</strain>
    </source>
</reference>
<evidence type="ECO:0000313" key="2">
    <source>
        <dbReference type="EMBL" id="CDH00531.1"/>
    </source>
</evidence>
<sequence>MLLTINEIQDKLNELAFKLGLSKNAIRAFTCPIGDGTPYISFENNQYNFVYSERGHEFQRDKTESLDELLYWIVSPVVFGMAFSYELKHRIEDQDCRRIAFPKAIELMKQVNPDWVPKTESHIDDILSEAPYEVMLPIVRLSLQDSIHAQ</sequence>
<dbReference type="RefSeq" id="WP_051863006.1">
    <property type="nucleotide sequence ID" value="NZ_CAWLWD010000152.1"/>
</dbReference>
<evidence type="ECO:0000259" key="1">
    <source>
        <dbReference type="Pfam" id="PF15599"/>
    </source>
</evidence>
<accession>A0A077NSF3</accession>
<feature type="domain" description="Immunity protein 63" evidence="1">
    <location>
        <begin position="44"/>
        <end position="124"/>
    </location>
</feature>
<dbReference type="Proteomes" id="UP000028487">
    <property type="component" value="Unassembled WGS sequence"/>
</dbReference>
<protein>
    <recommendedName>
        <fullName evidence="1">Immunity protein 63 domain-containing protein</fullName>
    </recommendedName>
</protein>
<dbReference type="Pfam" id="PF15599">
    <property type="entry name" value="Imm63"/>
    <property type="match status" value="1"/>
</dbReference>
<dbReference type="InterPro" id="IPR028952">
    <property type="entry name" value="Imm63"/>
</dbReference>
<organism evidence="2">
    <name type="scientific">Xenorhabdus bovienii str. feltiae Moldova</name>
    <dbReference type="NCBI Taxonomy" id="1398200"/>
    <lineage>
        <taxon>Bacteria</taxon>
        <taxon>Pseudomonadati</taxon>
        <taxon>Pseudomonadota</taxon>
        <taxon>Gammaproteobacteria</taxon>
        <taxon>Enterobacterales</taxon>
        <taxon>Morganellaceae</taxon>
        <taxon>Xenorhabdus</taxon>
    </lineage>
</organism>